<dbReference type="Gene3D" id="3.40.710.10">
    <property type="entry name" value="DD-peptidase/beta-lactamase superfamily"/>
    <property type="match status" value="1"/>
</dbReference>
<organism evidence="3 4">
    <name type="scientific">Aquimarina gracilis</name>
    <dbReference type="NCBI Taxonomy" id="874422"/>
    <lineage>
        <taxon>Bacteria</taxon>
        <taxon>Pseudomonadati</taxon>
        <taxon>Bacteroidota</taxon>
        <taxon>Flavobacteriia</taxon>
        <taxon>Flavobacteriales</taxon>
        <taxon>Flavobacteriaceae</taxon>
        <taxon>Aquimarina</taxon>
    </lineage>
</organism>
<feature type="repeat" description="TPR" evidence="1">
    <location>
        <begin position="409"/>
        <end position="442"/>
    </location>
</feature>
<sequence length="492" mass="56433">MKNIVLLIALITLGCQSPQNKTEPPFKQLLKFTDQYANEVLSNHNINSISLAIYRDGNTYHNYYGELDKEGKHKPNDSTLFEIASISKVFLGSLTAKAVLENKINLGDDIRKYLNDDYPNLAFNGTPITIRDLVTHTIGFATPTGLRNTYDNISKGYYTDKELDYNMNSLLEELKTVELTHKPGTFYNYNNVGSELAAYILEQVNKHSYKDQLRSFLNELDMKQTYLQEFEKHREYLAIGYDEANNKAPFDKNPLIGGSAGIITTLPDLMKFMKFQLESDNPLIKEATKTLFEDENGNVMGYLWQDMGIAKEEGFYYSKTGDANGIKSGILLCPDSNYGQIVIVNNQTEAANNDWAQLFNKIETELIKYPKINLYSLTKPDFIKNKKKALMKFNSLKRKTDTYYNTNLTWTLNMIGYDLLNKKEIEKAIEMFEFAIEQSPNDFNLYDSLGEAYFIAEDYKKSLLNYKKSVELNPNNGNAKEYIEKINTILKK</sequence>
<comment type="caution">
    <text evidence="3">The sequence shown here is derived from an EMBL/GenBank/DDBJ whole genome shotgun (WGS) entry which is preliminary data.</text>
</comment>
<reference evidence="3 4" key="1">
    <citation type="journal article" date="2013" name="Int. J. Syst. Evol. Microbiol.">
        <title>Aquimarina gracilis sp. nov., isolated from the gut microflora of a mussel, Mytilus coruscus, and emended description of Aquimarina spongiae.</title>
        <authorList>
            <person name="Park S.C."/>
            <person name="Choe H.N."/>
            <person name="Baik K.S."/>
            <person name="Seong C.N."/>
        </authorList>
    </citation>
    <scope>NUCLEOTIDE SEQUENCE [LARGE SCALE GENOMIC DNA]</scope>
    <source>
        <strain evidence="3 4">PSC32</strain>
    </source>
</reference>
<evidence type="ECO:0000259" key="2">
    <source>
        <dbReference type="Pfam" id="PF00144"/>
    </source>
</evidence>
<dbReference type="SUPFAM" id="SSF56601">
    <property type="entry name" value="beta-lactamase/transpeptidase-like"/>
    <property type="match status" value="1"/>
</dbReference>
<evidence type="ECO:0000313" key="3">
    <source>
        <dbReference type="EMBL" id="MEB3345148.1"/>
    </source>
</evidence>
<feature type="repeat" description="TPR" evidence="1">
    <location>
        <begin position="443"/>
        <end position="476"/>
    </location>
</feature>
<accession>A0ABU5ZT32</accession>
<feature type="domain" description="Beta-lactamase-related" evidence="2">
    <location>
        <begin position="35"/>
        <end position="353"/>
    </location>
</feature>
<dbReference type="PANTHER" id="PTHR46825">
    <property type="entry name" value="D-ALANYL-D-ALANINE-CARBOXYPEPTIDASE/ENDOPEPTIDASE AMPH"/>
    <property type="match status" value="1"/>
</dbReference>
<dbReference type="PROSITE" id="PS51257">
    <property type="entry name" value="PROKAR_LIPOPROTEIN"/>
    <property type="match status" value="1"/>
</dbReference>
<gene>
    <name evidence="3" type="ORF">U6A24_06745</name>
</gene>
<name>A0ABU5ZT32_9FLAO</name>
<dbReference type="Proteomes" id="UP001327027">
    <property type="component" value="Unassembled WGS sequence"/>
</dbReference>
<dbReference type="Pfam" id="PF00144">
    <property type="entry name" value="Beta-lactamase"/>
    <property type="match status" value="1"/>
</dbReference>
<dbReference type="PROSITE" id="PS50005">
    <property type="entry name" value="TPR"/>
    <property type="match status" value="2"/>
</dbReference>
<proteinExistence type="predicted"/>
<dbReference type="EMBL" id="JAYKLX010000003">
    <property type="protein sequence ID" value="MEB3345148.1"/>
    <property type="molecule type" value="Genomic_DNA"/>
</dbReference>
<dbReference type="InterPro" id="IPR019734">
    <property type="entry name" value="TPR_rpt"/>
</dbReference>
<dbReference type="SMART" id="SM00028">
    <property type="entry name" value="TPR"/>
    <property type="match status" value="2"/>
</dbReference>
<dbReference type="InterPro" id="IPR012338">
    <property type="entry name" value="Beta-lactam/transpept-like"/>
</dbReference>
<dbReference type="SUPFAM" id="SSF48452">
    <property type="entry name" value="TPR-like"/>
    <property type="match status" value="1"/>
</dbReference>
<dbReference type="PANTHER" id="PTHR46825:SF9">
    <property type="entry name" value="BETA-LACTAMASE-RELATED DOMAIN-CONTAINING PROTEIN"/>
    <property type="match status" value="1"/>
</dbReference>
<keyword evidence="4" id="KW-1185">Reference proteome</keyword>
<protein>
    <submittedName>
        <fullName evidence="3">Serine hydrolase</fullName>
    </submittedName>
</protein>
<evidence type="ECO:0000313" key="4">
    <source>
        <dbReference type="Proteomes" id="UP001327027"/>
    </source>
</evidence>
<dbReference type="RefSeq" id="WP_324179181.1">
    <property type="nucleotide sequence ID" value="NZ_BAABAW010000008.1"/>
</dbReference>
<dbReference type="InterPro" id="IPR001466">
    <property type="entry name" value="Beta-lactam-related"/>
</dbReference>
<dbReference type="InterPro" id="IPR050491">
    <property type="entry name" value="AmpC-like"/>
</dbReference>
<keyword evidence="1" id="KW-0802">TPR repeat</keyword>
<dbReference type="GO" id="GO:0016787">
    <property type="term" value="F:hydrolase activity"/>
    <property type="evidence" value="ECO:0007669"/>
    <property type="project" value="UniProtKB-KW"/>
</dbReference>
<keyword evidence="3" id="KW-0378">Hydrolase</keyword>
<dbReference type="InterPro" id="IPR011990">
    <property type="entry name" value="TPR-like_helical_dom_sf"/>
</dbReference>
<evidence type="ECO:0000256" key="1">
    <source>
        <dbReference type="PROSITE-ProRule" id="PRU00339"/>
    </source>
</evidence>
<dbReference type="Pfam" id="PF13181">
    <property type="entry name" value="TPR_8"/>
    <property type="match status" value="1"/>
</dbReference>
<dbReference type="Gene3D" id="1.25.40.10">
    <property type="entry name" value="Tetratricopeptide repeat domain"/>
    <property type="match status" value="1"/>
</dbReference>